<dbReference type="GO" id="GO:0043565">
    <property type="term" value="F:sequence-specific DNA binding"/>
    <property type="evidence" value="ECO:0007669"/>
    <property type="project" value="InterPro"/>
</dbReference>
<dbReference type="EMBL" id="BOOW01000014">
    <property type="protein sequence ID" value="GII92187.1"/>
    <property type="molecule type" value="Genomic_DNA"/>
</dbReference>
<dbReference type="PROSITE" id="PS01124">
    <property type="entry name" value="HTH_ARAC_FAMILY_2"/>
    <property type="match status" value="1"/>
</dbReference>
<name>A0A919RF13_9ACTN</name>
<dbReference type="InterPro" id="IPR035418">
    <property type="entry name" value="AraC-bd_2"/>
</dbReference>
<keyword evidence="3" id="KW-0804">Transcription</keyword>
<evidence type="ECO:0000256" key="2">
    <source>
        <dbReference type="ARBA" id="ARBA00023125"/>
    </source>
</evidence>
<dbReference type="PANTHER" id="PTHR46796">
    <property type="entry name" value="HTH-TYPE TRANSCRIPTIONAL ACTIVATOR RHAS-RELATED"/>
    <property type="match status" value="1"/>
</dbReference>
<dbReference type="SUPFAM" id="SSF46689">
    <property type="entry name" value="Homeodomain-like"/>
    <property type="match status" value="1"/>
</dbReference>
<evidence type="ECO:0000256" key="1">
    <source>
        <dbReference type="ARBA" id="ARBA00023015"/>
    </source>
</evidence>
<evidence type="ECO:0000256" key="3">
    <source>
        <dbReference type="ARBA" id="ARBA00023163"/>
    </source>
</evidence>
<gene>
    <name evidence="5" type="ORF">Ssi02_24180</name>
</gene>
<keyword evidence="1" id="KW-0805">Transcription regulation</keyword>
<dbReference type="InterPro" id="IPR050204">
    <property type="entry name" value="AraC_XylS_family_regulators"/>
</dbReference>
<reference evidence="5" key="1">
    <citation type="submission" date="2021-01" db="EMBL/GenBank/DDBJ databases">
        <title>Whole genome shotgun sequence of Sinosporangium siamense NBRC 109515.</title>
        <authorList>
            <person name="Komaki H."/>
            <person name="Tamura T."/>
        </authorList>
    </citation>
    <scope>NUCLEOTIDE SEQUENCE</scope>
    <source>
        <strain evidence="5">NBRC 109515</strain>
    </source>
</reference>
<feature type="domain" description="HTH araC/xylS-type" evidence="4">
    <location>
        <begin position="247"/>
        <end position="348"/>
    </location>
</feature>
<dbReference type="InterPro" id="IPR018060">
    <property type="entry name" value="HTH_AraC"/>
</dbReference>
<evidence type="ECO:0000259" key="4">
    <source>
        <dbReference type="PROSITE" id="PS01124"/>
    </source>
</evidence>
<proteinExistence type="predicted"/>
<dbReference type="InterPro" id="IPR020449">
    <property type="entry name" value="Tscrpt_reg_AraC-type_HTH"/>
</dbReference>
<dbReference type="Gene3D" id="1.10.10.60">
    <property type="entry name" value="Homeodomain-like"/>
    <property type="match status" value="1"/>
</dbReference>
<organism evidence="5 6">
    <name type="scientific">Sinosporangium siamense</name>
    <dbReference type="NCBI Taxonomy" id="1367973"/>
    <lineage>
        <taxon>Bacteria</taxon>
        <taxon>Bacillati</taxon>
        <taxon>Actinomycetota</taxon>
        <taxon>Actinomycetes</taxon>
        <taxon>Streptosporangiales</taxon>
        <taxon>Streptosporangiaceae</taxon>
        <taxon>Sinosporangium</taxon>
    </lineage>
</organism>
<dbReference type="PRINTS" id="PR00032">
    <property type="entry name" value="HTHARAC"/>
</dbReference>
<dbReference type="Proteomes" id="UP000606172">
    <property type="component" value="Unassembled WGS sequence"/>
</dbReference>
<accession>A0A919RF13</accession>
<protein>
    <submittedName>
        <fullName evidence="5">AraC family transcriptional regulator</fullName>
    </submittedName>
</protein>
<dbReference type="AlphaFoldDB" id="A0A919RF13"/>
<dbReference type="InterPro" id="IPR009057">
    <property type="entry name" value="Homeodomain-like_sf"/>
</dbReference>
<dbReference type="Pfam" id="PF14525">
    <property type="entry name" value="AraC_binding_2"/>
    <property type="match status" value="1"/>
</dbReference>
<dbReference type="PANTHER" id="PTHR46796:SF6">
    <property type="entry name" value="ARAC SUBFAMILY"/>
    <property type="match status" value="1"/>
</dbReference>
<evidence type="ECO:0000313" key="5">
    <source>
        <dbReference type="EMBL" id="GII92187.1"/>
    </source>
</evidence>
<dbReference type="SMART" id="SM00342">
    <property type="entry name" value="HTH_ARAC"/>
    <property type="match status" value="1"/>
</dbReference>
<keyword evidence="6" id="KW-1185">Reference proteome</keyword>
<evidence type="ECO:0000313" key="6">
    <source>
        <dbReference type="Proteomes" id="UP000606172"/>
    </source>
</evidence>
<keyword evidence="2" id="KW-0238">DNA-binding</keyword>
<comment type="caution">
    <text evidence="5">The sequence shown here is derived from an EMBL/GenBank/DDBJ whole genome shotgun (WGS) entry which is preliminary data.</text>
</comment>
<dbReference type="Pfam" id="PF12833">
    <property type="entry name" value="HTH_18"/>
    <property type="match status" value="1"/>
</dbReference>
<dbReference type="GO" id="GO:0003700">
    <property type="term" value="F:DNA-binding transcription factor activity"/>
    <property type="evidence" value="ECO:0007669"/>
    <property type="project" value="InterPro"/>
</dbReference>
<dbReference type="RefSeq" id="WP_204024778.1">
    <property type="nucleotide sequence ID" value="NZ_BOOW01000014.1"/>
</dbReference>
<sequence length="365" mass="40327">MSIIQCNNESALPGFIMSGPATSRLRGSTLHTVISTEDVAPPDGLAYLREAALREIVPTELYGDRNTGFWGKIAVGDLGVVTIERTATGSTARRGVSRGAELIRRSDPELYHVVFHERASTMLMCDQRQTRFRPGDICLGNSSVPYEAWWESGVGRYLALHIPRKLLPAAPAVTRDLFGARLSGRSGVGALLRSFATQTARDLSGYTPSDAIRVSTMLVDLTAALIAHEMETTDALPTESGRQVLYLQIQGFIQQRLGEPGLAPAMIAEAHHISVRTLHRLFEARGCTVMDWIRTRRLDRCRHDLADPALADRPIRAIAARWGFAVQPHFSRAFQSAYGMSPSEYRRFFFPRHGVLSQGRAPESD</sequence>